<gene>
    <name evidence="2" type="ORF">SacmaDRAFT_2329</name>
</gene>
<dbReference type="Gene3D" id="1.10.3210.10">
    <property type="entry name" value="Hypothetical protein af1432"/>
    <property type="match status" value="1"/>
</dbReference>
<evidence type="ECO:0000313" key="2">
    <source>
        <dbReference type="EMBL" id="EHR50580.1"/>
    </source>
</evidence>
<dbReference type="OrthoDB" id="2989229at2"/>
<protein>
    <submittedName>
        <fullName evidence="2">Putative domain HDIG-containing protein</fullName>
    </submittedName>
</protein>
<dbReference type="HOGENOM" id="CLU_105441_0_0_11"/>
<feature type="domain" description="HD" evidence="1">
    <location>
        <begin position="23"/>
        <end position="98"/>
    </location>
</feature>
<dbReference type="NCBIfam" id="TIGR00277">
    <property type="entry name" value="HDIG"/>
    <property type="match status" value="1"/>
</dbReference>
<reference evidence="2 3" key="1">
    <citation type="journal article" date="2012" name="Stand. Genomic Sci.">
        <title>Genome sequence of the ocean sediment bacterium Saccharomonospora marina type strain (XMU15(T)).</title>
        <authorList>
            <person name="Klenk H.P."/>
            <person name="Lu M."/>
            <person name="Lucas S."/>
            <person name="Lapidus A."/>
            <person name="Copeland A."/>
            <person name="Pitluck S."/>
            <person name="Goodwin L.A."/>
            <person name="Han C."/>
            <person name="Tapia R."/>
            <person name="Brambilla E.M."/>
            <person name="Potter G."/>
            <person name="Land M."/>
            <person name="Ivanova N."/>
            <person name="Rohde M."/>
            <person name="Goker M."/>
            <person name="Detter J.C."/>
            <person name="Li W.J."/>
            <person name="Kyrpides N.C."/>
            <person name="Woyke T."/>
        </authorList>
    </citation>
    <scope>NUCLEOTIDE SEQUENCE [LARGE SCALE GENOMIC DNA]</scope>
    <source>
        <strain evidence="2 3">XMU15</strain>
    </source>
</reference>
<dbReference type="CDD" id="cd00077">
    <property type="entry name" value="HDc"/>
    <property type="match status" value="1"/>
</dbReference>
<proteinExistence type="predicted"/>
<evidence type="ECO:0000313" key="3">
    <source>
        <dbReference type="Proteomes" id="UP000004926"/>
    </source>
</evidence>
<name>H5WWM4_9PSEU</name>
<dbReference type="Proteomes" id="UP000004926">
    <property type="component" value="Chromosome"/>
</dbReference>
<dbReference type="InterPro" id="IPR006674">
    <property type="entry name" value="HD_domain"/>
</dbReference>
<dbReference type="AlphaFoldDB" id="H5WWM4"/>
<organism evidence="2 3">
    <name type="scientific">Saccharomonospora marina XMU15</name>
    <dbReference type="NCBI Taxonomy" id="882083"/>
    <lineage>
        <taxon>Bacteria</taxon>
        <taxon>Bacillati</taxon>
        <taxon>Actinomycetota</taxon>
        <taxon>Actinomycetes</taxon>
        <taxon>Pseudonocardiales</taxon>
        <taxon>Pseudonocardiaceae</taxon>
        <taxon>Saccharomonospora</taxon>
    </lineage>
</organism>
<dbReference type="RefSeq" id="WP_009153965.1">
    <property type="nucleotide sequence ID" value="NZ_CM001439.1"/>
</dbReference>
<dbReference type="InterPro" id="IPR003607">
    <property type="entry name" value="HD/PDEase_dom"/>
</dbReference>
<dbReference type="SUPFAM" id="SSF109604">
    <property type="entry name" value="HD-domain/PDEase-like"/>
    <property type="match status" value="1"/>
</dbReference>
<keyword evidence="3" id="KW-1185">Reference proteome</keyword>
<dbReference type="Pfam" id="PF01966">
    <property type="entry name" value="HD"/>
    <property type="match status" value="1"/>
</dbReference>
<sequence length="192" mass="21459">MVNLGRWAFELARQNLAEALPRRWAHVQGVARQARTLRRLSGLDAELLEAAAILHDIGYSPDLVDTGFHPIDGANHLAKIGMPRRLVHLVAHHSYAAYEAELRGLSDELDTFHDERGLIRDALWFCDLTTSPDGETVEPEERIAEIKKRYGPDDLVTRFITGATPELLAAVERTRRRVAAVSASSDEPHPRS</sequence>
<dbReference type="STRING" id="882083.SacmaDRAFT_2329"/>
<accession>H5WWM4</accession>
<dbReference type="InterPro" id="IPR006675">
    <property type="entry name" value="HDIG_dom"/>
</dbReference>
<dbReference type="EMBL" id="CM001439">
    <property type="protein sequence ID" value="EHR50580.1"/>
    <property type="molecule type" value="Genomic_DNA"/>
</dbReference>
<dbReference type="eggNOG" id="COG1713">
    <property type="taxonomic scope" value="Bacteria"/>
</dbReference>
<evidence type="ECO:0000259" key="1">
    <source>
        <dbReference type="Pfam" id="PF01966"/>
    </source>
</evidence>